<dbReference type="PANTHER" id="PTHR31183">
    <property type="entry name" value="TRICHOPLEIN KERATIN FILAMENT-BINDING PROTEIN FAMILY MEMBER"/>
    <property type="match status" value="1"/>
</dbReference>
<dbReference type="AlphaFoldDB" id="A0A177BDA0"/>
<dbReference type="InterPro" id="IPR043597">
    <property type="entry name" value="TPH_dom"/>
</dbReference>
<evidence type="ECO:0000256" key="7">
    <source>
        <dbReference type="SAM" id="Coils"/>
    </source>
</evidence>
<keyword evidence="2 7" id="KW-0175">Coiled coil</keyword>
<evidence type="ECO:0000256" key="5">
    <source>
        <dbReference type="ARBA" id="ARBA00033747"/>
    </source>
</evidence>
<evidence type="ECO:0000256" key="6">
    <source>
        <dbReference type="ARBA" id="ARBA00033773"/>
    </source>
</evidence>
<keyword evidence="4" id="KW-0966">Cell projection</keyword>
<accession>A0A177BDA0</accession>
<proteinExistence type="inferred from homology"/>
<comment type="similarity">
    <text evidence="5">Belongs to the CFAP53 family.</text>
</comment>
<evidence type="ECO:0000313" key="10">
    <source>
        <dbReference type="Proteomes" id="UP000078046"/>
    </source>
</evidence>
<evidence type="ECO:0000256" key="4">
    <source>
        <dbReference type="ARBA" id="ARBA00023273"/>
    </source>
</evidence>
<dbReference type="Proteomes" id="UP000078046">
    <property type="component" value="Unassembled WGS sequence"/>
</dbReference>
<name>A0A177BDA0_9BILA</name>
<protein>
    <recommendedName>
        <fullName evidence="6">Cilia- and flagella-associated protein 53</fullName>
    </recommendedName>
</protein>
<comment type="caution">
    <text evidence="9">The sequence shown here is derived from an EMBL/GenBank/DDBJ whole genome shotgun (WGS) entry which is preliminary data.</text>
</comment>
<dbReference type="PANTHER" id="PTHR31183:SF1">
    <property type="entry name" value="CILIA- AND FLAGELLA-ASSOCIATED PROTEIN 53"/>
    <property type="match status" value="1"/>
</dbReference>
<sequence length="370" mass="45626">MREKSLKLKQIREKDERQYANDVVEKQWIRDCNELRTVQSKVNCYHVQVERQKTYNEDKLKKDEMKQRNKQFYDKLWKNDIRMKENNEQNEKLKKLKLKHDICSVLTQQIKEREKRKMDIQIEKSKEYQDLMNLQEQIKLEKENEFNKKLKKYHNSKKFFENSLKMRNKHTQYIKNEQLKYDQALLQKLEKEESDEKRASIHSKKRRNYENLIYMDYLNKINNKEQSRLVKVDKMCDEIMNEDLVKRKERSVLEYGRQRKLIDAIKNSRKQQVDEKLELIKKRKEEECQEVNQFLNILKKQNELFNVKEAVKSRRNREYQLDLLAQIEFNKKIKESKLLQQKEIYRRQVDADELYKTKIENTLKLDAFKI</sequence>
<dbReference type="GO" id="GO:0005929">
    <property type="term" value="C:cilium"/>
    <property type="evidence" value="ECO:0007669"/>
    <property type="project" value="UniProtKB-SubCell"/>
</dbReference>
<comment type="subcellular location">
    <subcellularLocation>
        <location evidence="1">Cell projection</location>
        <location evidence="1">Cilium</location>
    </subcellularLocation>
</comment>
<evidence type="ECO:0000259" key="8">
    <source>
        <dbReference type="Pfam" id="PF13868"/>
    </source>
</evidence>
<dbReference type="EMBL" id="LWCA01000001">
    <property type="protein sequence ID" value="OAF72190.1"/>
    <property type="molecule type" value="Genomic_DNA"/>
</dbReference>
<evidence type="ECO:0000256" key="3">
    <source>
        <dbReference type="ARBA" id="ARBA00023069"/>
    </source>
</evidence>
<feature type="coiled-coil region" evidence="7">
    <location>
        <begin position="270"/>
        <end position="301"/>
    </location>
</feature>
<keyword evidence="10" id="KW-1185">Reference proteome</keyword>
<gene>
    <name evidence="9" type="ORF">A3Q56_00005</name>
</gene>
<feature type="domain" description="Trichohyalin-plectin-homology" evidence="8">
    <location>
        <begin position="30"/>
        <end position="361"/>
    </location>
</feature>
<organism evidence="9 10">
    <name type="scientific">Intoshia linei</name>
    <dbReference type="NCBI Taxonomy" id="1819745"/>
    <lineage>
        <taxon>Eukaryota</taxon>
        <taxon>Metazoa</taxon>
        <taxon>Spiralia</taxon>
        <taxon>Lophotrochozoa</taxon>
        <taxon>Mesozoa</taxon>
        <taxon>Orthonectida</taxon>
        <taxon>Rhopaluridae</taxon>
        <taxon>Intoshia</taxon>
    </lineage>
</organism>
<evidence type="ECO:0000256" key="1">
    <source>
        <dbReference type="ARBA" id="ARBA00004138"/>
    </source>
</evidence>
<dbReference type="Pfam" id="PF13868">
    <property type="entry name" value="TPH"/>
    <property type="match status" value="1"/>
</dbReference>
<dbReference type="InterPro" id="IPR043596">
    <property type="entry name" value="CFAP53/TCHP"/>
</dbReference>
<evidence type="ECO:0000256" key="2">
    <source>
        <dbReference type="ARBA" id="ARBA00023054"/>
    </source>
</evidence>
<evidence type="ECO:0000313" key="9">
    <source>
        <dbReference type="EMBL" id="OAF72190.1"/>
    </source>
</evidence>
<keyword evidence="3" id="KW-0969">Cilium</keyword>
<reference evidence="9 10" key="1">
    <citation type="submission" date="2016-04" db="EMBL/GenBank/DDBJ databases">
        <title>The genome of Intoshia linei affirms orthonectids as highly simplified spiralians.</title>
        <authorList>
            <person name="Mikhailov K.V."/>
            <person name="Slusarev G.S."/>
            <person name="Nikitin M.A."/>
            <person name="Logacheva M.D."/>
            <person name="Penin A."/>
            <person name="Aleoshin V."/>
            <person name="Panchin Y.V."/>
        </authorList>
    </citation>
    <scope>NUCLEOTIDE SEQUENCE [LARGE SCALE GENOMIC DNA]</scope>
    <source>
        <strain evidence="9">Intl2013</strain>
        <tissue evidence="9">Whole animal</tissue>
    </source>
</reference>